<dbReference type="InterPro" id="IPR016039">
    <property type="entry name" value="Thiolase-like"/>
</dbReference>
<sequence>MELNWNTYLFQDDNEEGLAHQLADCIRKEAIRFHGVKSAVYLLTNTAGSNSSVQLWANALEHSPRFANPNMFPWTLANATAGYIAREFLIEGPNYTIVSKDLDLNEILEIYHQDKYNIALKSALFVIWQYKHSDSLTVDVQVGYTLV</sequence>
<dbReference type="Gene3D" id="3.40.47.10">
    <property type="match status" value="1"/>
</dbReference>
<dbReference type="Proteomes" id="UP000310017">
    <property type="component" value="Chromosome"/>
</dbReference>
<organism evidence="1 2">
    <name type="scientific">Aggregatimonas sangjinii</name>
    <dbReference type="NCBI Taxonomy" id="2583587"/>
    <lineage>
        <taxon>Bacteria</taxon>
        <taxon>Pseudomonadati</taxon>
        <taxon>Bacteroidota</taxon>
        <taxon>Flavobacteriia</taxon>
        <taxon>Flavobacteriales</taxon>
        <taxon>Flavobacteriaceae</taxon>
        <taxon>Aggregatimonas</taxon>
    </lineage>
</organism>
<dbReference type="GO" id="GO:0016746">
    <property type="term" value="F:acyltransferase activity"/>
    <property type="evidence" value="ECO:0007669"/>
    <property type="project" value="InterPro"/>
</dbReference>
<evidence type="ECO:0000313" key="2">
    <source>
        <dbReference type="Proteomes" id="UP000310017"/>
    </source>
</evidence>
<dbReference type="EMBL" id="CP040710">
    <property type="protein sequence ID" value="QCX01018.1"/>
    <property type="molecule type" value="Genomic_DNA"/>
</dbReference>
<dbReference type="AlphaFoldDB" id="A0A5B7SVI4"/>
<dbReference type="KEGG" id="asag:FGM00_13180"/>
<accession>A0A5B7SVI4</accession>
<dbReference type="RefSeq" id="WP_138853361.1">
    <property type="nucleotide sequence ID" value="NZ_CP040710.1"/>
</dbReference>
<evidence type="ECO:0000313" key="1">
    <source>
        <dbReference type="EMBL" id="QCX01018.1"/>
    </source>
</evidence>
<name>A0A5B7SVI4_9FLAO</name>
<gene>
    <name evidence="1" type="ORF">FGM00_13180</name>
</gene>
<dbReference type="OrthoDB" id="2789101at2"/>
<evidence type="ECO:0008006" key="3">
    <source>
        <dbReference type="Google" id="ProtNLM"/>
    </source>
</evidence>
<dbReference type="SUPFAM" id="SSF53901">
    <property type="entry name" value="Thiolase-like"/>
    <property type="match status" value="1"/>
</dbReference>
<proteinExistence type="predicted"/>
<keyword evidence="2" id="KW-1185">Reference proteome</keyword>
<protein>
    <recommendedName>
        <fullName evidence="3">Beta-ketoacyl synthase N-terminal domain-containing protein</fullName>
    </recommendedName>
</protein>
<reference evidence="1 2" key="1">
    <citation type="submission" date="2019-05" db="EMBL/GenBank/DDBJ databases">
        <title>Genome sequencing of F202Z8.</title>
        <authorList>
            <person name="Kwon Y.M."/>
        </authorList>
    </citation>
    <scope>NUCLEOTIDE SEQUENCE [LARGE SCALE GENOMIC DNA]</scope>
    <source>
        <strain evidence="1 2">F202Z8</strain>
    </source>
</reference>